<dbReference type="PANTHER" id="PTHR13767:SF2">
    <property type="entry name" value="PSEUDOURIDYLATE SYNTHASE TRUB1"/>
    <property type="match status" value="1"/>
</dbReference>
<evidence type="ECO:0000259" key="6">
    <source>
        <dbReference type="Pfam" id="PF01509"/>
    </source>
</evidence>
<keyword evidence="4 5" id="KW-0413">Isomerase</keyword>
<dbReference type="NCBIfam" id="TIGR00431">
    <property type="entry name" value="TruB"/>
    <property type="match status" value="1"/>
</dbReference>
<reference evidence="8" key="1">
    <citation type="journal article" date="2020" name="mSystems">
        <title>Genome- and Community-Level Interaction Insights into Carbon Utilization and Element Cycling Functions of Hydrothermarchaeota in Hydrothermal Sediment.</title>
        <authorList>
            <person name="Zhou Z."/>
            <person name="Liu Y."/>
            <person name="Xu W."/>
            <person name="Pan J."/>
            <person name="Luo Z.H."/>
            <person name="Li M."/>
        </authorList>
    </citation>
    <scope>NUCLEOTIDE SEQUENCE [LARGE SCALE GENOMIC DNA]</scope>
    <source>
        <strain evidence="8">SpSt-477</strain>
    </source>
</reference>
<accession>A0A7C4MMX2</accession>
<evidence type="ECO:0000256" key="5">
    <source>
        <dbReference type="HAMAP-Rule" id="MF_01080"/>
    </source>
</evidence>
<dbReference type="SUPFAM" id="SSF55120">
    <property type="entry name" value="Pseudouridine synthase"/>
    <property type="match status" value="1"/>
</dbReference>
<dbReference type="AlphaFoldDB" id="A0A7C4MMX2"/>
<dbReference type="GO" id="GO:1990481">
    <property type="term" value="P:mRNA pseudouridine synthesis"/>
    <property type="evidence" value="ECO:0007669"/>
    <property type="project" value="TreeGrafter"/>
</dbReference>
<dbReference type="InterPro" id="IPR020103">
    <property type="entry name" value="PsdUridine_synth_cat_dom_sf"/>
</dbReference>
<comment type="similarity">
    <text evidence="2 5">Belongs to the pseudouridine synthase TruB family. Type 1 subfamily.</text>
</comment>
<dbReference type="InterPro" id="IPR002501">
    <property type="entry name" value="PsdUridine_synth_N"/>
</dbReference>
<keyword evidence="3 5" id="KW-0819">tRNA processing</keyword>
<dbReference type="HAMAP" id="MF_01080">
    <property type="entry name" value="TruB_bact"/>
    <property type="match status" value="1"/>
</dbReference>
<evidence type="ECO:0000259" key="7">
    <source>
        <dbReference type="Pfam" id="PF16198"/>
    </source>
</evidence>
<gene>
    <name evidence="5 8" type="primary">truB</name>
    <name evidence="8" type="ORF">ENS29_07800</name>
</gene>
<dbReference type="InterPro" id="IPR014780">
    <property type="entry name" value="tRNA_psdUridine_synth_TruB"/>
</dbReference>
<organism evidence="8">
    <name type="scientific">Desulfatirhabdium butyrativorans</name>
    <dbReference type="NCBI Taxonomy" id="340467"/>
    <lineage>
        <taxon>Bacteria</taxon>
        <taxon>Pseudomonadati</taxon>
        <taxon>Thermodesulfobacteriota</taxon>
        <taxon>Desulfobacteria</taxon>
        <taxon>Desulfobacterales</taxon>
        <taxon>Desulfatirhabdiaceae</taxon>
        <taxon>Desulfatirhabdium</taxon>
    </lineage>
</organism>
<proteinExistence type="inferred from homology"/>
<feature type="domain" description="Pseudouridine synthase II N-terminal" evidence="6">
    <location>
        <begin position="24"/>
        <end position="172"/>
    </location>
</feature>
<dbReference type="PANTHER" id="PTHR13767">
    <property type="entry name" value="TRNA-PSEUDOURIDINE SYNTHASE"/>
    <property type="match status" value="1"/>
</dbReference>
<dbReference type="EC" id="5.4.99.25" evidence="5"/>
<feature type="active site" description="Nucleophile" evidence="5">
    <location>
        <position position="39"/>
    </location>
</feature>
<dbReference type="InterPro" id="IPR032819">
    <property type="entry name" value="TruB_C"/>
</dbReference>
<dbReference type="Gene3D" id="3.30.2350.10">
    <property type="entry name" value="Pseudouridine synthase"/>
    <property type="match status" value="1"/>
</dbReference>
<feature type="domain" description="tRNA pseudouridylate synthase B C-terminal" evidence="7">
    <location>
        <begin position="173"/>
        <end position="215"/>
    </location>
</feature>
<name>A0A7C4MMX2_9BACT</name>
<comment type="function">
    <text evidence="5">Responsible for synthesis of pseudouridine from uracil-55 in the psi GC loop of transfer RNAs.</text>
</comment>
<dbReference type="GO" id="GO:0031119">
    <property type="term" value="P:tRNA pseudouridine synthesis"/>
    <property type="evidence" value="ECO:0007669"/>
    <property type="project" value="UniProtKB-UniRule"/>
</dbReference>
<comment type="caution">
    <text evidence="8">The sequence shown here is derived from an EMBL/GenBank/DDBJ whole genome shotgun (WGS) entry which is preliminary data.</text>
</comment>
<protein>
    <recommendedName>
        <fullName evidence="5">tRNA pseudouridine synthase B</fullName>
        <ecNumber evidence="5">5.4.99.25</ecNumber>
    </recommendedName>
    <alternativeName>
        <fullName evidence="5">tRNA pseudouridine(55) synthase</fullName>
        <shortName evidence="5">Psi55 synthase</shortName>
    </alternativeName>
    <alternativeName>
        <fullName evidence="5">tRNA pseudouridylate synthase</fullName>
    </alternativeName>
    <alternativeName>
        <fullName evidence="5">tRNA-uridine isomerase</fullName>
    </alternativeName>
</protein>
<evidence type="ECO:0000256" key="1">
    <source>
        <dbReference type="ARBA" id="ARBA00000385"/>
    </source>
</evidence>
<dbReference type="Pfam" id="PF01509">
    <property type="entry name" value="TruB_N"/>
    <property type="match status" value="1"/>
</dbReference>
<evidence type="ECO:0000256" key="2">
    <source>
        <dbReference type="ARBA" id="ARBA00005642"/>
    </source>
</evidence>
<sequence length="294" mass="32158">MQDGILVIDKPQDMSSAAAVTIVKRAIGPCKIGHAGTLDPMATGVLVLVIGKATRLSGLLMAGRKRYEARVTLGMETDTLDVTGRLLRKSPVPAVDREGILSLLERFIGEIDQVPPMFSALKQDGKPLYRLARNGTPIQKPARKVRIDSIRLIRWESPELDIDIACSSGTYIRSLAADIGSALGCGGTLSALRRTQSGGCRIEQALSLEEIRRAGVGAREFIRPPLDLLPDVPRIVADNALTNKLRYGKMVSTDDVPAALSVSRLAVTDRSGRLMAILERDRNERRYRYLCNWT</sequence>
<comment type="catalytic activity">
    <reaction evidence="1 5">
        <text>uridine(55) in tRNA = pseudouridine(55) in tRNA</text>
        <dbReference type="Rhea" id="RHEA:42532"/>
        <dbReference type="Rhea" id="RHEA-COMP:10101"/>
        <dbReference type="Rhea" id="RHEA-COMP:10102"/>
        <dbReference type="ChEBI" id="CHEBI:65314"/>
        <dbReference type="ChEBI" id="CHEBI:65315"/>
        <dbReference type="EC" id="5.4.99.25"/>
    </reaction>
</comment>
<dbReference type="GO" id="GO:0003723">
    <property type="term" value="F:RNA binding"/>
    <property type="evidence" value="ECO:0007669"/>
    <property type="project" value="InterPro"/>
</dbReference>
<evidence type="ECO:0000256" key="4">
    <source>
        <dbReference type="ARBA" id="ARBA00023235"/>
    </source>
</evidence>
<evidence type="ECO:0000313" key="8">
    <source>
        <dbReference type="EMBL" id="HGU32743.1"/>
    </source>
</evidence>
<dbReference type="Pfam" id="PF16198">
    <property type="entry name" value="TruB_C_2"/>
    <property type="match status" value="1"/>
</dbReference>
<dbReference type="EMBL" id="DSUH01000184">
    <property type="protein sequence ID" value="HGU32743.1"/>
    <property type="molecule type" value="Genomic_DNA"/>
</dbReference>
<dbReference type="GO" id="GO:0160148">
    <property type="term" value="F:tRNA pseudouridine(55) synthase activity"/>
    <property type="evidence" value="ECO:0007669"/>
    <property type="project" value="UniProtKB-EC"/>
</dbReference>
<evidence type="ECO:0000256" key="3">
    <source>
        <dbReference type="ARBA" id="ARBA00022694"/>
    </source>
</evidence>
<dbReference type="CDD" id="cd02573">
    <property type="entry name" value="PseudoU_synth_EcTruB"/>
    <property type="match status" value="1"/>
</dbReference>